<dbReference type="OrthoDB" id="5985073at2759"/>
<proteinExistence type="predicted"/>
<dbReference type="OMA" id="MTSNCDS"/>
<dbReference type="SUPFAM" id="SSF54106">
    <property type="entry name" value="LysM domain"/>
    <property type="match status" value="2"/>
</dbReference>
<dbReference type="PANTHER" id="PTHR34997:SF2">
    <property type="entry name" value="LYSM DOMAIN-CONTAINING PROTEIN-RELATED"/>
    <property type="match status" value="1"/>
</dbReference>
<keyword evidence="3" id="KW-0843">Virulence</keyword>
<evidence type="ECO:0000313" key="6">
    <source>
        <dbReference type="Proteomes" id="UP000030104"/>
    </source>
</evidence>
<dbReference type="Gene3D" id="3.10.350.10">
    <property type="entry name" value="LysM domain"/>
    <property type="match status" value="2"/>
</dbReference>
<name>A0A0A2LIY0_PENIT</name>
<dbReference type="CDD" id="cd00118">
    <property type="entry name" value="LysM"/>
    <property type="match status" value="2"/>
</dbReference>
<dbReference type="STRING" id="40296.A0A0A2LIY0"/>
<keyword evidence="2" id="KW-0732">Signal</keyword>
<feature type="domain" description="LysM" evidence="4">
    <location>
        <begin position="89"/>
        <end position="135"/>
    </location>
</feature>
<reference evidence="5 6" key="1">
    <citation type="journal article" date="2015" name="Mol. Plant Microbe Interact.">
        <title>Genome, transcriptome, and functional analyses of Penicillium expansum provide new insights into secondary metabolism and pathogenicity.</title>
        <authorList>
            <person name="Ballester A.R."/>
            <person name="Marcet-Houben M."/>
            <person name="Levin E."/>
            <person name="Sela N."/>
            <person name="Selma-Lazaro C."/>
            <person name="Carmona L."/>
            <person name="Wisniewski M."/>
            <person name="Droby S."/>
            <person name="Gonzalez-Candelas L."/>
            <person name="Gabaldon T."/>
        </authorList>
    </citation>
    <scope>NUCLEOTIDE SEQUENCE [LARGE SCALE GENOMIC DNA]</scope>
    <source>
        <strain evidence="5 6">PHI-1</strain>
    </source>
</reference>
<dbReference type="PROSITE" id="PS51782">
    <property type="entry name" value="LYSM"/>
    <property type="match status" value="2"/>
</dbReference>
<feature type="domain" description="LysM" evidence="4">
    <location>
        <begin position="7"/>
        <end position="53"/>
    </location>
</feature>
<dbReference type="HOGENOM" id="CLU_010591_1_1_1"/>
<sequence length="138" mass="14853">MASNCEAFYKVKSGDDCGKIATQCGITTEQLSSWNADIGSTCSGLWPDYYICVSVEGVDSQPTTTTTTKGKGVATPTPTQSGMIGTCNKFYRVEDGDTCKIVANEAGITLDTFYKWNKGVGSSCESLWLQYYVCIGVM</sequence>
<dbReference type="PhylomeDB" id="A0A0A2LIY0"/>
<keyword evidence="6" id="KW-1185">Reference proteome</keyword>
<evidence type="ECO:0000259" key="4">
    <source>
        <dbReference type="PROSITE" id="PS51782"/>
    </source>
</evidence>
<dbReference type="InterPro" id="IPR036779">
    <property type="entry name" value="LysM_dom_sf"/>
</dbReference>
<dbReference type="InterPro" id="IPR018392">
    <property type="entry name" value="LysM"/>
</dbReference>
<comment type="caution">
    <text evidence="5">The sequence shown here is derived from an EMBL/GenBank/DDBJ whole genome shotgun (WGS) entry which is preliminary data.</text>
</comment>
<evidence type="ECO:0000256" key="2">
    <source>
        <dbReference type="ARBA" id="ARBA00022729"/>
    </source>
</evidence>
<protein>
    <submittedName>
        <fullName evidence="5">Peptidoglycan-binding Lysin subgroup</fullName>
    </submittedName>
</protein>
<organism evidence="5 6">
    <name type="scientific">Penicillium italicum</name>
    <name type="common">Blue mold</name>
    <dbReference type="NCBI Taxonomy" id="40296"/>
    <lineage>
        <taxon>Eukaryota</taxon>
        <taxon>Fungi</taxon>
        <taxon>Dikarya</taxon>
        <taxon>Ascomycota</taxon>
        <taxon>Pezizomycotina</taxon>
        <taxon>Eurotiomycetes</taxon>
        <taxon>Eurotiomycetidae</taxon>
        <taxon>Eurotiales</taxon>
        <taxon>Aspergillaceae</taxon>
        <taxon>Penicillium</taxon>
    </lineage>
</organism>
<accession>A0A0A2LIY0</accession>
<dbReference type="Pfam" id="PF01476">
    <property type="entry name" value="LysM"/>
    <property type="match status" value="2"/>
</dbReference>
<dbReference type="AlphaFoldDB" id="A0A0A2LIY0"/>
<evidence type="ECO:0000313" key="5">
    <source>
        <dbReference type="EMBL" id="KGO76485.1"/>
    </source>
</evidence>
<dbReference type="GO" id="GO:0008061">
    <property type="term" value="F:chitin binding"/>
    <property type="evidence" value="ECO:0007669"/>
    <property type="project" value="UniProtKB-KW"/>
</dbReference>
<evidence type="ECO:0000256" key="3">
    <source>
        <dbReference type="ARBA" id="ARBA00023026"/>
    </source>
</evidence>
<dbReference type="PANTHER" id="PTHR34997">
    <property type="entry name" value="AM15"/>
    <property type="match status" value="1"/>
</dbReference>
<gene>
    <name evidence="5" type="ORF">PITC_088990</name>
</gene>
<dbReference type="InterPro" id="IPR052210">
    <property type="entry name" value="LysM1-like"/>
</dbReference>
<evidence type="ECO:0000256" key="1">
    <source>
        <dbReference type="ARBA" id="ARBA00022669"/>
    </source>
</evidence>
<dbReference type="EMBL" id="JQGA01000244">
    <property type="protein sequence ID" value="KGO76485.1"/>
    <property type="molecule type" value="Genomic_DNA"/>
</dbReference>
<dbReference type="Proteomes" id="UP000030104">
    <property type="component" value="Unassembled WGS sequence"/>
</dbReference>
<dbReference type="SMART" id="SM00257">
    <property type="entry name" value="LysM"/>
    <property type="match status" value="2"/>
</dbReference>
<keyword evidence="1" id="KW-0147">Chitin-binding</keyword>